<dbReference type="Proteomes" id="UP000535543">
    <property type="component" value="Unassembled WGS sequence"/>
</dbReference>
<feature type="region of interest" description="Disordered" evidence="1">
    <location>
        <begin position="218"/>
        <end position="237"/>
    </location>
</feature>
<dbReference type="AlphaFoldDB" id="A0A848KN37"/>
<dbReference type="RefSeq" id="WP_169594439.1">
    <property type="nucleotide sequence ID" value="NZ_VCQU01000016.1"/>
</dbReference>
<proteinExistence type="predicted"/>
<reference evidence="2 3" key="1">
    <citation type="submission" date="2019-05" db="EMBL/GenBank/DDBJ databases">
        <authorList>
            <person name="Lee S.D."/>
        </authorList>
    </citation>
    <scope>NUCLEOTIDE SEQUENCE [LARGE SCALE GENOMIC DNA]</scope>
    <source>
        <strain evidence="2 3">YC2-7</strain>
    </source>
</reference>
<evidence type="ECO:0000313" key="2">
    <source>
        <dbReference type="EMBL" id="NMN99296.1"/>
    </source>
</evidence>
<dbReference type="EMBL" id="VCQU01000016">
    <property type="protein sequence ID" value="NMN99296.1"/>
    <property type="molecule type" value="Genomic_DNA"/>
</dbReference>
<accession>A0A848KN37</accession>
<reference evidence="2 3" key="2">
    <citation type="submission" date="2020-06" db="EMBL/GenBank/DDBJ databases">
        <title>Antribacter stalactiti gen. nov., sp. nov., a new member of the family Nacardiaceae isolated from a cave.</title>
        <authorList>
            <person name="Kim I.S."/>
        </authorList>
    </citation>
    <scope>NUCLEOTIDE SEQUENCE [LARGE SCALE GENOMIC DNA]</scope>
    <source>
        <strain evidence="2 3">YC2-7</strain>
    </source>
</reference>
<protein>
    <submittedName>
        <fullName evidence="2">DUF4062 domain-containing protein</fullName>
    </submittedName>
</protein>
<name>A0A848KN37_9NOCA</name>
<sequence>MTYTAHVVHVFIASPGDVHEERDALRREMWEHNARNTPTSKVVLLPRMWETDSIPTVGQLPQDILDEQLVDTCDLVVGIFWTRIGQLMPDKKTAASEHEIDRVVAAKKPALLYFSRRPVAPETFDEKQMKLLRKYKDRMGSSSIYHEFDDPEEFARRAVQDIVAKVRDGLRLEANAPEPQSGLAPYVMAYLELEPQNRHFTNLIIRNFGTAPAFDIRPNIDPRPQTSPDSEGRPIQDLPIPDTLSCLVPGQEWKAVWDYGPKRSTTDLPTKHTANLTYRDVSGKEIETTTVLDFDQLTGQTWLNT</sequence>
<evidence type="ECO:0000313" key="3">
    <source>
        <dbReference type="Proteomes" id="UP000535543"/>
    </source>
</evidence>
<evidence type="ECO:0000256" key="1">
    <source>
        <dbReference type="SAM" id="MobiDB-lite"/>
    </source>
</evidence>
<comment type="caution">
    <text evidence="2">The sequence shown here is derived from an EMBL/GenBank/DDBJ whole genome shotgun (WGS) entry which is preliminary data.</text>
</comment>
<keyword evidence="3" id="KW-1185">Reference proteome</keyword>
<organism evidence="2 3">
    <name type="scientific">Antrihabitans stalactiti</name>
    <dbReference type="NCBI Taxonomy" id="2584121"/>
    <lineage>
        <taxon>Bacteria</taxon>
        <taxon>Bacillati</taxon>
        <taxon>Actinomycetota</taxon>
        <taxon>Actinomycetes</taxon>
        <taxon>Mycobacteriales</taxon>
        <taxon>Nocardiaceae</taxon>
        <taxon>Antrihabitans</taxon>
    </lineage>
</organism>
<gene>
    <name evidence="2" type="ORF">FGL95_30185</name>
</gene>